<dbReference type="PANTHER" id="PTHR11584">
    <property type="entry name" value="SERINE/THREONINE PROTEIN KINASE"/>
    <property type="match status" value="1"/>
</dbReference>
<keyword evidence="3" id="KW-0808">Transferase</keyword>
<gene>
    <name evidence="8" type="ORF">B0J11DRAFT_393944</name>
</gene>
<dbReference type="CDD" id="cd00180">
    <property type="entry name" value="PKc"/>
    <property type="match status" value="1"/>
</dbReference>
<proteinExistence type="inferred from homology"/>
<evidence type="ECO:0000256" key="2">
    <source>
        <dbReference type="ARBA" id="ARBA00022527"/>
    </source>
</evidence>
<keyword evidence="4" id="KW-0547">Nucleotide-binding</keyword>
<evidence type="ECO:0000256" key="1">
    <source>
        <dbReference type="ARBA" id="ARBA00006529"/>
    </source>
</evidence>
<dbReference type="GO" id="GO:0004674">
    <property type="term" value="F:protein serine/threonine kinase activity"/>
    <property type="evidence" value="ECO:0007669"/>
    <property type="project" value="UniProtKB-KW"/>
</dbReference>
<evidence type="ECO:0000256" key="4">
    <source>
        <dbReference type="ARBA" id="ARBA00022741"/>
    </source>
</evidence>
<dbReference type="InterPro" id="IPR008271">
    <property type="entry name" value="Ser/Thr_kinase_AS"/>
</dbReference>
<dbReference type="OrthoDB" id="4062651at2759"/>
<dbReference type="InterPro" id="IPR011009">
    <property type="entry name" value="Kinase-like_dom_sf"/>
</dbReference>
<evidence type="ECO:0000256" key="5">
    <source>
        <dbReference type="ARBA" id="ARBA00022777"/>
    </source>
</evidence>
<dbReference type="Gene3D" id="1.10.510.10">
    <property type="entry name" value="Transferase(Phosphotransferase) domain 1"/>
    <property type="match status" value="1"/>
</dbReference>
<protein>
    <submittedName>
        <fullName evidence="8">Kinase-like domain-containing protein</fullName>
    </submittedName>
</protein>
<evidence type="ECO:0000313" key="9">
    <source>
        <dbReference type="Proteomes" id="UP000700596"/>
    </source>
</evidence>
<keyword evidence="5 8" id="KW-0418">Kinase</keyword>
<name>A0A9P9DGD5_9PLEO</name>
<keyword evidence="6" id="KW-0067">ATP-binding</keyword>
<dbReference type="Pfam" id="PF00069">
    <property type="entry name" value="Pkinase"/>
    <property type="match status" value="1"/>
</dbReference>
<accession>A0A9P9DGD5</accession>
<dbReference type="GO" id="GO:0005524">
    <property type="term" value="F:ATP binding"/>
    <property type="evidence" value="ECO:0007669"/>
    <property type="project" value="UniProtKB-KW"/>
</dbReference>
<dbReference type="SMART" id="SM00220">
    <property type="entry name" value="S_TKc"/>
    <property type="match status" value="1"/>
</dbReference>
<dbReference type="Proteomes" id="UP000700596">
    <property type="component" value="Unassembled WGS sequence"/>
</dbReference>
<dbReference type="PANTHER" id="PTHR11584:SF369">
    <property type="entry name" value="MITOGEN-ACTIVATED PROTEIN KINASE KINASE KINASE 19-RELATED"/>
    <property type="match status" value="1"/>
</dbReference>
<sequence>YTTSDIIKISTILGRLNSHWKRVPRMYIVLRSIDHLPLLDDLITAGLSDYLFPMTERHLCNHMQTSVREEFLKAQSRVLTKSLSLELGKEGHHCIFSHEDSVPFETQAKLGAGSFGEVDRVLNLITWKEFARKRVSRSLAFRGRRKEDVKHYITEIEILKRLQHVHIVRYIGSYTDPRFLAIIMSPVAQMDLSDYLARTDPSNYKELRTFFGCLTTALQYLHMEDIRHKDIKPQNILVDRGTVLFTDFGLAFDFKGEDGSETTGKVNRRSLRYCAPEVMLQESRTRKSDIWSLGIVFLEMAVVLKGQSKRYMDEFLETHGSNYKFVHSNLAALPELITTLGHIGDESDNLILEWTETMLSEQRDSRPTASSLVETIINTSLEEEGVGFCGLCCMYGEDSLS</sequence>
<keyword evidence="9" id="KW-1185">Reference proteome</keyword>
<evidence type="ECO:0000256" key="3">
    <source>
        <dbReference type="ARBA" id="ARBA00022679"/>
    </source>
</evidence>
<feature type="non-terminal residue" evidence="8">
    <location>
        <position position="1"/>
    </location>
</feature>
<dbReference type="PROSITE" id="PS00108">
    <property type="entry name" value="PROTEIN_KINASE_ST"/>
    <property type="match status" value="1"/>
</dbReference>
<comment type="caution">
    <text evidence="8">The sequence shown here is derived from an EMBL/GenBank/DDBJ whole genome shotgun (WGS) entry which is preliminary data.</text>
</comment>
<feature type="non-terminal residue" evidence="8">
    <location>
        <position position="401"/>
    </location>
</feature>
<dbReference type="PROSITE" id="PS50011">
    <property type="entry name" value="PROTEIN_KINASE_DOM"/>
    <property type="match status" value="1"/>
</dbReference>
<evidence type="ECO:0000259" key="7">
    <source>
        <dbReference type="PROSITE" id="PS50011"/>
    </source>
</evidence>
<evidence type="ECO:0000256" key="6">
    <source>
        <dbReference type="ARBA" id="ARBA00022840"/>
    </source>
</evidence>
<dbReference type="SUPFAM" id="SSF56112">
    <property type="entry name" value="Protein kinase-like (PK-like)"/>
    <property type="match status" value="1"/>
</dbReference>
<dbReference type="EMBL" id="JAGMWT010000012">
    <property type="protein sequence ID" value="KAH7118945.1"/>
    <property type="molecule type" value="Genomic_DNA"/>
</dbReference>
<dbReference type="AlphaFoldDB" id="A0A9P9DGD5"/>
<comment type="similarity">
    <text evidence="1">Belongs to the protein kinase superfamily. STE Ser/Thr protein kinase family. MAP kinase kinase kinase subfamily.</text>
</comment>
<keyword evidence="2" id="KW-0723">Serine/threonine-protein kinase</keyword>
<evidence type="ECO:0000313" key="8">
    <source>
        <dbReference type="EMBL" id="KAH7118945.1"/>
    </source>
</evidence>
<organism evidence="8 9">
    <name type="scientific">Dendryphion nanum</name>
    <dbReference type="NCBI Taxonomy" id="256645"/>
    <lineage>
        <taxon>Eukaryota</taxon>
        <taxon>Fungi</taxon>
        <taxon>Dikarya</taxon>
        <taxon>Ascomycota</taxon>
        <taxon>Pezizomycotina</taxon>
        <taxon>Dothideomycetes</taxon>
        <taxon>Pleosporomycetidae</taxon>
        <taxon>Pleosporales</taxon>
        <taxon>Torulaceae</taxon>
        <taxon>Dendryphion</taxon>
    </lineage>
</organism>
<reference evidence="8" key="1">
    <citation type="journal article" date="2021" name="Nat. Commun.">
        <title>Genetic determinants of endophytism in the Arabidopsis root mycobiome.</title>
        <authorList>
            <person name="Mesny F."/>
            <person name="Miyauchi S."/>
            <person name="Thiergart T."/>
            <person name="Pickel B."/>
            <person name="Atanasova L."/>
            <person name="Karlsson M."/>
            <person name="Huettel B."/>
            <person name="Barry K.W."/>
            <person name="Haridas S."/>
            <person name="Chen C."/>
            <person name="Bauer D."/>
            <person name="Andreopoulos W."/>
            <person name="Pangilinan J."/>
            <person name="LaButti K."/>
            <person name="Riley R."/>
            <person name="Lipzen A."/>
            <person name="Clum A."/>
            <person name="Drula E."/>
            <person name="Henrissat B."/>
            <person name="Kohler A."/>
            <person name="Grigoriev I.V."/>
            <person name="Martin F.M."/>
            <person name="Hacquard S."/>
        </authorList>
    </citation>
    <scope>NUCLEOTIDE SEQUENCE</scope>
    <source>
        <strain evidence="8">MPI-CAGE-CH-0243</strain>
    </source>
</reference>
<dbReference type="InterPro" id="IPR000719">
    <property type="entry name" value="Prot_kinase_dom"/>
</dbReference>
<feature type="domain" description="Protein kinase" evidence="7">
    <location>
        <begin position="104"/>
        <end position="381"/>
    </location>
</feature>